<sequence length="498" mass="57194">MARLDLSKLPKIGDIIQATRRFDDETKDEKQVTYLITEQIGHGAFGAVYKGLCQEDSLVMAIKCEPYDCRKRMLQTEFSVMRAGRCSGSPYFTEYGERGQKPQRYYFFTMQLVHHNLWDLLVRTKGNGFSLYTSCSVASQTLAGVRDIHEIGRLHRDIKPQNFAVGRKENDRDSIIYMLDFGMCRKFRTAHGKLRGRRESSVLFRGTARYASIGSLDGKEQSRKDDIEGWFYMVLEFTSGNVPWNNIGKNRKEMLNSKREFRNPDKFDAYLIDCPVKSDLRRILDYVDNMDFYSIPDYNGINRIIVKIIERNDYRVNEPLDWSPQRIYQPPDWSRDGYIKVRDRYGSEMDEKRKHQEPTVTDSSSKVEKGGHSVNETVTGATATGISDEKKSKETEAKDRDDGRDRGVRRKKDKDKEKKKVSKKSESDKNNSAHAEKLSEFKASLKRTQQPTTPSKPSKGGTTKLSVTPLHHRNKESRKGDKDGGVSKMALPSGKKPK</sequence>
<feature type="compositionally biased region" description="Basic and acidic residues" evidence="1">
    <location>
        <begin position="387"/>
        <end position="406"/>
    </location>
</feature>
<name>A0A2A6C4W3_PRIPA</name>
<feature type="compositionally biased region" description="Polar residues" evidence="1">
    <location>
        <begin position="446"/>
        <end position="466"/>
    </location>
</feature>
<dbReference type="InterPro" id="IPR011009">
    <property type="entry name" value="Kinase-like_dom_sf"/>
</dbReference>
<protein>
    <submittedName>
        <fullName evidence="2">Protein kinase domain-containing protein</fullName>
    </submittedName>
</protein>
<dbReference type="InterPro" id="IPR050235">
    <property type="entry name" value="CK1_Ser-Thr_kinase"/>
</dbReference>
<gene>
    <name evidence="2" type="primary">WBGene00112267</name>
</gene>
<evidence type="ECO:0000313" key="3">
    <source>
        <dbReference type="Proteomes" id="UP000005239"/>
    </source>
</evidence>
<dbReference type="GO" id="GO:0007165">
    <property type="term" value="P:signal transduction"/>
    <property type="evidence" value="ECO:0000318"/>
    <property type="project" value="GO_Central"/>
</dbReference>
<evidence type="ECO:0000256" key="1">
    <source>
        <dbReference type="SAM" id="MobiDB-lite"/>
    </source>
</evidence>
<feature type="compositionally biased region" description="Polar residues" evidence="1">
    <location>
        <begin position="374"/>
        <end position="385"/>
    </location>
</feature>
<dbReference type="SUPFAM" id="SSF56112">
    <property type="entry name" value="Protein kinase-like (PK-like)"/>
    <property type="match status" value="1"/>
</dbReference>
<dbReference type="GO" id="GO:0005737">
    <property type="term" value="C:cytoplasm"/>
    <property type="evidence" value="ECO:0000318"/>
    <property type="project" value="GO_Central"/>
</dbReference>
<dbReference type="GO" id="GO:0005634">
    <property type="term" value="C:nucleus"/>
    <property type="evidence" value="ECO:0000318"/>
    <property type="project" value="GO_Central"/>
</dbReference>
<reference evidence="2" key="2">
    <citation type="submission" date="2022-06" db="UniProtKB">
        <authorList>
            <consortium name="EnsemblMetazoa"/>
        </authorList>
    </citation>
    <scope>IDENTIFICATION</scope>
    <source>
        <strain evidence="2">PS312</strain>
    </source>
</reference>
<evidence type="ECO:0000313" key="2">
    <source>
        <dbReference type="EnsemblMetazoa" id="PPA22713.1"/>
    </source>
</evidence>
<dbReference type="SMART" id="SM00220">
    <property type="entry name" value="S_TKc"/>
    <property type="match status" value="1"/>
</dbReference>
<dbReference type="PROSITE" id="PS00107">
    <property type="entry name" value="PROTEIN_KINASE_ATP"/>
    <property type="match status" value="1"/>
</dbReference>
<dbReference type="EnsemblMetazoa" id="PPA22713.1">
    <property type="protein sequence ID" value="PPA22713.1"/>
    <property type="gene ID" value="WBGene00112267"/>
</dbReference>
<dbReference type="GO" id="GO:0005524">
    <property type="term" value="F:ATP binding"/>
    <property type="evidence" value="ECO:0007669"/>
    <property type="project" value="UniProtKB-UniRule"/>
</dbReference>
<accession>A0A2A6C4W3</accession>
<proteinExistence type="predicted"/>
<dbReference type="Gene3D" id="1.10.510.10">
    <property type="entry name" value="Transferase(Phosphotransferase) domain 1"/>
    <property type="match status" value="1"/>
</dbReference>
<organism evidence="2 3">
    <name type="scientific">Pristionchus pacificus</name>
    <name type="common">Parasitic nematode worm</name>
    <dbReference type="NCBI Taxonomy" id="54126"/>
    <lineage>
        <taxon>Eukaryota</taxon>
        <taxon>Metazoa</taxon>
        <taxon>Ecdysozoa</taxon>
        <taxon>Nematoda</taxon>
        <taxon>Chromadorea</taxon>
        <taxon>Rhabditida</taxon>
        <taxon>Rhabditina</taxon>
        <taxon>Diplogasteromorpha</taxon>
        <taxon>Diplogasteroidea</taxon>
        <taxon>Neodiplogasteridae</taxon>
        <taxon>Pristionchus</taxon>
    </lineage>
</organism>
<accession>A0A8R1YNH3</accession>
<keyword evidence="3" id="KW-1185">Reference proteome</keyword>
<dbReference type="InterPro" id="IPR000719">
    <property type="entry name" value="Prot_kinase_dom"/>
</dbReference>
<feature type="compositionally biased region" description="Basic and acidic residues" evidence="1">
    <location>
        <begin position="414"/>
        <end position="440"/>
    </location>
</feature>
<feature type="region of interest" description="Disordered" evidence="1">
    <location>
        <begin position="347"/>
        <end position="498"/>
    </location>
</feature>
<dbReference type="AlphaFoldDB" id="A0A2A6C4W3"/>
<dbReference type="PANTHER" id="PTHR11909">
    <property type="entry name" value="CASEIN KINASE-RELATED"/>
    <property type="match status" value="1"/>
</dbReference>
<feature type="compositionally biased region" description="Basic and acidic residues" evidence="1">
    <location>
        <begin position="347"/>
        <end position="357"/>
    </location>
</feature>
<dbReference type="PROSITE" id="PS50011">
    <property type="entry name" value="PROTEIN_KINASE_DOM"/>
    <property type="match status" value="1"/>
</dbReference>
<dbReference type="OrthoDB" id="5979581at2759"/>
<reference evidence="3" key="1">
    <citation type="journal article" date="2008" name="Nat. Genet.">
        <title>The Pristionchus pacificus genome provides a unique perspective on nematode lifestyle and parasitism.</title>
        <authorList>
            <person name="Dieterich C."/>
            <person name="Clifton S.W."/>
            <person name="Schuster L.N."/>
            <person name="Chinwalla A."/>
            <person name="Delehaunty K."/>
            <person name="Dinkelacker I."/>
            <person name="Fulton L."/>
            <person name="Fulton R."/>
            <person name="Godfrey J."/>
            <person name="Minx P."/>
            <person name="Mitreva M."/>
            <person name="Roeseler W."/>
            <person name="Tian H."/>
            <person name="Witte H."/>
            <person name="Yang S.P."/>
            <person name="Wilson R.K."/>
            <person name="Sommer R.J."/>
        </authorList>
    </citation>
    <scope>NUCLEOTIDE SEQUENCE [LARGE SCALE GENOMIC DNA]</scope>
    <source>
        <strain evidence="3">PS312</strain>
    </source>
</reference>
<dbReference type="Pfam" id="PF00069">
    <property type="entry name" value="Pkinase"/>
    <property type="match status" value="1"/>
</dbReference>
<dbReference type="Proteomes" id="UP000005239">
    <property type="component" value="Unassembled WGS sequence"/>
</dbReference>
<dbReference type="GO" id="GO:0004674">
    <property type="term" value="F:protein serine/threonine kinase activity"/>
    <property type="evidence" value="ECO:0000318"/>
    <property type="project" value="GO_Central"/>
</dbReference>
<dbReference type="InterPro" id="IPR017441">
    <property type="entry name" value="Protein_kinase_ATP_BS"/>
</dbReference>